<evidence type="ECO:0000256" key="5">
    <source>
        <dbReference type="ARBA" id="ARBA00022946"/>
    </source>
</evidence>
<keyword evidence="5" id="KW-0809">Transit peptide</keyword>
<dbReference type="EMBL" id="HE978326">
    <property type="protein sequence ID" value="CCK72882.1"/>
    <property type="molecule type" value="Genomic_DNA"/>
</dbReference>
<dbReference type="KEGG" id="kng:KNAG_0M00290"/>
<organism evidence="11 12">
    <name type="scientific">Huiozyma naganishii (strain ATCC MYA-139 / BCRC 22969 / CBS 8797 / KCTC 17520 / NBRC 10181 / NCYC 3082 / Yp74L-3)</name>
    <name type="common">Yeast</name>
    <name type="synonym">Kazachstania naganishii</name>
    <dbReference type="NCBI Taxonomy" id="1071383"/>
    <lineage>
        <taxon>Eukaryota</taxon>
        <taxon>Fungi</taxon>
        <taxon>Dikarya</taxon>
        <taxon>Ascomycota</taxon>
        <taxon>Saccharomycotina</taxon>
        <taxon>Saccharomycetes</taxon>
        <taxon>Saccharomycetales</taxon>
        <taxon>Saccharomycetaceae</taxon>
        <taxon>Huiozyma</taxon>
    </lineage>
</organism>
<dbReference type="AlphaFoldDB" id="J7S3X7"/>
<comment type="function">
    <text evidence="9">Involved in the organization of the mitochondrial membranes and the global structure of the mitochondria. Also required for mitochondrial distribution and mobility as well as for the maintenance of mitochondrial DNA nucleoids structures.</text>
</comment>
<feature type="transmembrane region" description="Helical" evidence="10">
    <location>
        <begin position="77"/>
        <end position="102"/>
    </location>
</feature>
<evidence type="ECO:0000256" key="7">
    <source>
        <dbReference type="ARBA" id="ARBA00023128"/>
    </source>
</evidence>
<sequence length="536" mass="61060">MLGRILRPVRLVRGVSRVARGRVLQTARWQRARWQVGSIRGVHGGGGGDTSSSLFGRVRWLLKRSYKPFNVDDFSAIFSWLLVSHAVLFVVSTTTFASLFIYTMNTVSAQEWLAQKVGNFVTKNTPTTVIFEHAIVPFWWSHKIAFTNVFVSRRPESHRGTPEQRYGVVKGSQSEAVQRARLALSENLLVSEQEFDDGNYTQFDLTIDKVEISLSFTKWLNGGGIVDEVSINGLRGVVDRTHLKWSPGDDPANYKNIHQPGDFELSRFQLDDVLFTLYQPNGFRPFQVSIINCQLPRLRKHWLLYDILNAHSVSGTYDNSMFTIHKKLLWAKDSLEPRMVTQLRVDNLDIDHLNAGIEGPFGWITEGRVDMTGNVHFPQQDLTTTPWTDAVIAKLRQVRGQTTHMASKGDHADSQSDKIMVDFSLRLKNIRAEVPLFTRQLTYANNALIRPIVGYMNSRRTYIPINCEVTKSVTDFMGSWTIYDSHLIQDLGVQVYDSFAQYVADDEQRSIRVRRVTFWSLQLMLQVVLMALGAIA</sequence>
<dbReference type="Proteomes" id="UP000006310">
    <property type="component" value="Chromosome 13"/>
</dbReference>
<dbReference type="PANTHER" id="PTHR31068">
    <property type="entry name" value="MITOCHONDRIAL DISTRIBUTION AND MORPHOLOGY PROTEIN 31"/>
    <property type="match status" value="1"/>
</dbReference>
<dbReference type="HOGENOM" id="CLU_016236_2_1_1"/>
<evidence type="ECO:0000256" key="10">
    <source>
        <dbReference type="SAM" id="Phobius"/>
    </source>
</evidence>
<keyword evidence="6 10" id="KW-1133">Transmembrane helix</keyword>
<keyword evidence="7" id="KW-0496">Mitochondrion</keyword>
<evidence type="ECO:0000256" key="4">
    <source>
        <dbReference type="ARBA" id="ARBA00022792"/>
    </source>
</evidence>
<dbReference type="GO" id="GO:1900208">
    <property type="term" value="P:regulation of cardiolipin metabolic process"/>
    <property type="evidence" value="ECO:0007669"/>
    <property type="project" value="EnsemblFungi"/>
</dbReference>
<dbReference type="OrthoDB" id="17678at2759"/>
<dbReference type="eggNOG" id="ENOG502QQJG">
    <property type="taxonomic scope" value="Eukaryota"/>
</dbReference>
<dbReference type="PANTHER" id="PTHR31068:SF0">
    <property type="entry name" value="MITOCHONDRIAL DISTRIBUTION AND MORPHOLOGY PROTEIN 31"/>
    <property type="match status" value="1"/>
</dbReference>
<dbReference type="GO" id="GO:0006873">
    <property type="term" value="P:intracellular monoatomic ion homeostasis"/>
    <property type="evidence" value="ECO:0007669"/>
    <property type="project" value="EnsemblFungi"/>
</dbReference>
<comment type="similarity">
    <text evidence="2">Belongs to the MDM31/MDM32 family.</text>
</comment>
<evidence type="ECO:0000256" key="6">
    <source>
        <dbReference type="ARBA" id="ARBA00022989"/>
    </source>
</evidence>
<dbReference type="InterPro" id="IPR012571">
    <property type="entry name" value="Mdm31/Mdm32"/>
</dbReference>
<keyword evidence="3 10" id="KW-0812">Transmembrane</keyword>
<evidence type="ECO:0000256" key="8">
    <source>
        <dbReference type="ARBA" id="ARBA00023136"/>
    </source>
</evidence>
<dbReference type="Pfam" id="PF08118">
    <property type="entry name" value="MDM31_MDM32"/>
    <property type="match status" value="1"/>
</dbReference>
<evidence type="ECO:0000313" key="11">
    <source>
        <dbReference type="EMBL" id="CCK72882.1"/>
    </source>
</evidence>
<reference evidence="12" key="2">
    <citation type="submission" date="2012-08" db="EMBL/GenBank/DDBJ databases">
        <title>Genome sequence of Kazachstania naganishii.</title>
        <authorList>
            <person name="Gordon J.L."/>
            <person name="Armisen D."/>
            <person name="Proux-Wera E."/>
            <person name="OhEigeartaigh S.S."/>
            <person name="Byrne K.P."/>
            <person name="Wolfe K.H."/>
        </authorList>
    </citation>
    <scope>NUCLEOTIDE SEQUENCE [LARGE SCALE GENOMIC DNA]</scope>
    <source>
        <strain evidence="12">ATCC MYA-139 / BCRC 22969 / CBS 8797 / CCRC 22969 / KCTC 17520 / NBRC 10181 / NCYC 3082</strain>
    </source>
</reference>
<evidence type="ECO:0000256" key="3">
    <source>
        <dbReference type="ARBA" id="ARBA00022692"/>
    </source>
</evidence>
<dbReference type="RefSeq" id="XP_022467126.1">
    <property type="nucleotide sequence ID" value="XM_022610873.1"/>
</dbReference>
<keyword evidence="8 10" id="KW-0472">Membrane</keyword>
<evidence type="ECO:0000256" key="1">
    <source>
        <dbReference type="ARBA" id="ARBA00004448"/>
    </source>
</evidence>
<evidence type="ECO:0000256" key="2">
    <source>
        <dbReference type="ARBA" id="ARBA00005687"/>
    </source>
</evidence>
<proteinExistence type="inferred from homology"/>
<name>J7S3X7_HUIN7</name>
<evidence type="ECO:0000313" key="12">
    <source>
        <dbReference type="Proteomes" id="UP000006310"/>
    </source>
</evidence>
<reference evidence="11 12" key="1">
    <citation type="journal article" date="2011" name="Proc. Natl. Acad. Sci. U.S.A.">
        <title>Evolutionary erosion of yeast sex chromosomes by mating-type switching accidents.</title>
        <authorList>
            <person name="Gordon J.L."/>
            <person name="Armisen D."/>
            <person name="Proux-Wera E."/>
            <person name="Oheigeartaigh S.S."/>
            <person name="Byrne K.P."/>
            <person name="Wolfe K.H."/>
        </authorList>
    </citation>
    <scope>NUCLEOTIDE SEQUENCE [LARGE SCALE GENOMIC DNA]</scope>
    <source>
        <strain evidence="12">ATCC MYA-139 / BCRC 22969 / CBS 8797 / CCRC 22969 / KCTC 17520 / NBRC 10181 / NCYC 3082</strain>
    </source>
</reference>
<dbReference type="GO" id="GO:0005743">
    <property type="term" value="C:mitochondrial inner membrane"/>
    <property type="evidence" value="ECO:0007669"/>
    <property type="project" value="UniProtKB-SubCell"/>
</dbReference>
<dbReference type="GO" id="GO:0007005">
    <property type="term" value="P:mitochondrion organization"/>
    <property type="evidence" value="ECO:0007669"/>
    <property type="project" value="EnsemblFungi"/>
</dbReference>
<dbReference type="GeneID" id="34528662"/>
<accession>J7S3X7</accession>
<dbReference type="GO" id="GO:0000001">
    <property type="term" value="P:mitochondrion inheritance"/>
    <property type="evidence" value="ECO:0007669"/>
    <property type="project" value="EnsemblFungi"/>
</dbReference>
<evidence type="ECO:0008006" key="13">
    <source>
        <dbReference type="Google" id="ProtNLM"/>
    </source>
</evidence>
<comment type="subcellular location">
    <subcellularLocation>
        <location evidence="1">Mitochondrion inner membrane</location>
        <topology evidence="1">Multi-pass membrane protein</topology>
    </subcellularLocation>
</comment>
<dbReference type="OMA" id="AFFSWWL"/>
<protein>
    <recommendedName>
        <fullName evidence="13">Mitochondrial distribution and morphology protein 31</fullName>
    </recommendedName>
</protein>
<keyword evidence="12" id="KW-1185">Reference proteome</keyword>
<dbReference type="STRING" id="1071383.J7S3X7"/>
<gene>
    <name evidence="11" type="primary">KNAG0M00290</name>
    <name evidence="11" type="ordered locus">KNAG_0M00290</name>
</gene>
<evidence type="ECO:0000256" key="9">
    <source>
        <dbReference type="ARBA" id="ARBA00025191"/>
    </source>
</evidence>
<keyword evidence="4" id="KW-0999">Mitochondrion inner membrane</keyword>